<keyword evidence="2" id="KW-0812">Transmembrane</keyword>
<keyword evidence="3" id="KW-1185">Reference proteome</keyword>
<keyword evidence="2" id="KW-1133">Transmembrane helix</keyword>
<evidence type="ECO:0000313" key="4">
    <source>
        <dbReference type="WBParaSite" id="GPLIN_001304800"/>
    </source>
</evidence>
<proteinExistence type="predicted"/>
<protein>
    <submittedName>
        <fullName evidence="4">Uncharacterized protein</fullName>
    </submittedName>
</protein>
<reference evidence="4" key="3">
    <citation type="submission" date="2016-06" db="UniProtKB">
        <authorList>
            <consortium name="WormBaseParasite"/>
        </authorList>
    </citation>
    <scope>IDENTIFICATION</scope>
</reference>
<dbReference type="AlphaFoldDB" id="A0A183CJJ2"/>
<dbReference type="WBParaSite" id="GPLIN_001304800">
    <property type="protein sequence ID" value="GPLIN_001304800"/>
    <property type="gene ID" value="GPLIN_001304800"/>
</dbReference>
<accession>A0A183CJJ2</accession>
<reference evidence="3" key="2">
    <citation type="submission" date="2014-05" db="EMBL/GenBank/DDBJ databases">
        <title>The genome and life-stage specific transcriptomes of Globodera pallida elucidate key aspects of plant parasitism by a cyst nematode.</title>
        <authorList>
            <person name="Cotton J.A."/>
            <person name="Lilley C.J."/>
            <person name="Jones L.M."/>
            <person name="Kikuchi T."/>
            <person name="Reid A.J."/>
            <person name="Thorpe P."/>
            <person name="Tsai I.J."/>
            <person name="Beasley H."/>
            <person name="Blok V."/>
            <person name="Cock P.J.A."/>
            <person name="Van den Akker S.E."/>
            <person name="Holroyd N."/>
            <person name="Hunt M."/>
            <person name="Mantelin S."/>
            <person name="Naghra H."/>
            <person name="Pain A."/>
            <person name="Palomares-Rius J.E."/>
            <person name="Zarowiecki M."/>
            <person name="Berriman M."/>
            <person name="Jones J.T."/>
            <person name="Urwin P.E."/>
        </authorList>
    </citation>
    <scope>NUCLEOTIDE SEQUENCE [LARGE SCALE GENOMIC DNA]</scope>
    <source>
        <strain evidence="3">Lindley</strain>
    </source>
</reference>
<feature type="region of interest" description="Disordered" evidence="1">
    <location>
        <begin position="154"/>
        <end position="183"/>
    </location>
</feature>
<keyword evidence="2" id="KW-0472">Membrane</keyword>
<reference evidence="3" key="1">
    <citation type="submission" date="2013-12" db="EMBL/GenBank/DDBJ databases">
        <authorList>
            <person name="Aslett M."/>
        </authorList>
    </citation>
    <scope>NUCLEOTIDE SEQUENCE [LARGE SCALE GENOMIC DNA]</scope>
    <source>
        <strain evidence="3">Lindley</strain>
    </source>
</reference>
<sequence length="183" mass="20039">MSLSVPTRPTGIEWVQVPNCICPQEGAVCVRPSAYTKPVECLHSAHVENFPGHLLRGPCPNISDIIATDNNNNNNGALVILLFLVFLVQVAIFWLFFVRMPARGLPFAVHRRHRRRPIVPPTDEPLALRCAVRERSQVAGTSGGNGATRYCGVEEEANVGASEGQVEDEEKGKEDEIEEGVEA</sequence>
<feature type="compositionally biased region" description="Acidic residues" evidence="1">
    <location>
        <begin position="165"/>
        <end position="183"/>
    </location>
</feature>
<evidence type="ECO:0000313" key="3">
    <source>
        <dbReference type="Proteomes" id="UP000050741"/>
    </source>
</evidence>
<organism evidence="3 4">
    <name type="scientific">Globodera pallida</name>
    <name type="common">Potato cyst nematode worm</name>
    <name type="synonym">Heterodera pallida</name>
    <dbReference type="NCBI Taxonomy" id="36090"/>
    <lineage>
        <taxon>Eukaryota</taxon>
        <taxon>Metazoa</taxon>
        <taxon>Ecdysozoa</taxon>
        <taxon>Nematoda</taxon>
        <taxon>Chromadorea</taxon>
        <taxon>Rhabditida</taxon>
        <taxon>Tylenchina</taxon>
        <taxon>Tylenchomorpha</taxon>
        <taxon>Tylenchoidea</taxon>
        <taxon>Heteroderidae</taxon>
        <taxon>Heteroderinae</taxon>
        <taxon>Globodera</taxon>
    </lineage>
</organism>
<dbReference type="Proteomes" id="UP000050741">
    <property type="component" value="Unassembled WGS sequence"/>
</dbReference>
<feature type="transmembrane region" description="Helical" evidence="2">
    <location>
        <begin position="77"/>
        <end position="97"/>
    </location>
</feature>
<evidence type="ECO:0000256" key="1">
    <source>
        <dbReference type="SAM" id="MobiDB-lite"/>
    </source>
</evidence>
<name>A0A183CJJ2_GLOPA</name>
<evidence type="ECO:0000256" key="2">
    <source>
        <dbReference type="SAM" id="Phobius"/>
    </source>
</evidence>